<dbReference type="EMBL" id="MZ130500">
    <property type="protein sequence ID" value="QWM91369.1"/>
    <property type="molecule type" value="Genomic_DNA"/>
</dbReference>
<dbReference type="Proteomes" id="UP000828083">
    <property type="component" value="Segment"/>
</dbReference>
<accession>A0AAE7RXJ8</accession>
<sequence length="98" mass="11458">MEEFTAYTVERIKGKKQLIFNISCDVVFNSFKTLKYAQRSKAIALYAAVLNSTSNSMHTAFNDFEEYCDNLCDWYNIYDKEQLKADIEDAYHSQEITN</sequence>
<organism evidence="1 2">
    <name type="scientific">uncultured phage cr23_1</name>
    <dbReference type="NCBI Taxonomy" id="2986419"/>
    <lineage>
        <taxon>Viruses</taxon>
        <taxon>Duplodnaviria</taxon>
        <taxon>Heunggongvirae</taxon>
        <taxon>Uroviricota</taxon>
        <taxon>Caudoviricetes</taxon>
        <taxon>Crassvirales</taxon>
        <taxon>Suoliviridae</taxon>
        <taxon>Uncouvirinae</taxon>
        <taxon>Aurodevirus</taxon>
        <taxon>Aurodevirus hiberniae</taxon>
    </lineage>
</organism>
<name>A0AAE7RXJ8_9CAUD</name>
<dbReference type="RefSeq" id="YP_010510309.1">
    <property type="nucleotide sequence ID" value="NC_067218.1"/>
</dbReference>
<evidence type="ECO:0000313" key="2">
    <source>
        <dbReference type="Proteomes" id="UP000828083"/>
    </source>
</evidence>
<gene>
    <name evidence="1" type="primary">gp_78040</name>
</gene>
<proteinExistence type="predicted"/>
<dbReference type="KEGG" id="vg:75687910"/>
<dbReference type="GeneID" id="75687910"/>
<reference evidence="1 2" key="1">
    <citation type="submission" date="2021-04" db="EMBL/GenBank/DDBJ databases">
        <authorList>
            <person name="Shkoporov A.N."/>
            <person name="Stockdale S.R."/>
            <person name="Guerin E."/>
            <person name="Ross R.P."/>
            <person name="Hill C."/>
        </authorList>
    </citation>
    <scope>NUCLEOTIDE SEQUENCE [LARGE SCALE GENOMIC DNA]</scope>
    <source>
        <strain evidence="2">cr23_1</strain>
    </source>
</reference>
<keyword evidence="2" id="KW-1185">Reference proteome</keyword>
<evidence type="ECO:0000313" key="1">
    <source>
        <dbReference type="EMBL" id="QWM91369.1"/>
    </source>
</evidence>
<protein>
    <submittedName>
        <fullName evidence="1">Uncharacterized protein</fullName>
    </submittedName>
</protein>